<reference evidence="4" key="1">
    <citation type="submission" date="2014-11" db="EMBL/GenBank/DDBJ databases">
        <title>Xylella fastidiosa Hib4 Genome Sequencing.</title>
        <authorList>
            <person name="Pierry P.M."/>
            <person name="da Silva A.M."/>
        </authorList>
    </citation>
    <scope>NUCLEOTIDE SEQUENCE [LARGE SCALE GENOMIC DNA]</scope>
    <source>
        <strain evidence="4">Hib4</strain>
    </source>
</reference>
<keyword evidence="1" id="KW-0812">Transmembrane</keyword>
<keyword evidence="1" id="KW-1133">Transmembrane helix</keyword>
<keyword evidence="1" id="KW-0472">Membrane</keyword>
<evidence type="ECO:0000259" key="2">
    <source>
        <dbReference type="Pfam" id="PF10881"/>
    </source>
</evidence>
<protein>
    <submittedName>
        <fullName evidence="3">DUF2726 domain-containing protein</fullName>
    </submittedName>
</protein>
<name>A0ABD7BYR6_XYLFS</name>
<evidence type="ECO:0000313" key="4">
    <source>
        <dbReference type="Proteomes" id="UP000196980"/>
    </source>
</evidence>
<dbReference type="EMBL" id="CP009885">
    <property type="protein sequence ID" value="QPB72708.1"/>
    <property type="molecule type" value="Genomic_DNA"/>
</dbReference>
<sequence>MIGAHVILLILLFFILLIFFFVVFKKNSLGSSEKESLSSEPSEWPFYPKRVMTSPEQVLYWRLIEALPGHIVLCQVQLSRFLGVRRGHQWHWFNRINQKSADFVVCAKDSSVVAVIELDDMTHLRESRKKADFDKSKAIENAGLRLIRWDVSAIPSTHQIRDTFKVALEATSIDSPGAIKVT</sequence>
<dbReference type="InterPro" id="IPR024402">
    <property type="entry name" value="DUF2726"/>
</dbReference>
<feature type="domain" description="DUF2726" evidence="2">
    <location>
        <begin position="50"/>
        <end position="164"/>
    </location>
</feature>
<evidence type="ECO:0000313" key="3">
    <source>
        <dbReference type="EMBL" id="QPB72708.1"/>
    </source>
</evidence>
<dbReference type="AlphaFoldDB" id="A0ABD7BYR6"/>
<organism evidence="3 4">
    <name type="scientific">Xylella fastidiosa</name>
    <dbReference type="NCBI Taxonomy" id="2371"/>
    <lineage>
        <taxon>Bacteria</taxon>
        <taxon>Pseudomonadati</taxon>
        <taxon>Pseudomonadota</taxon>
        <taxon>Gammaproteobacteria</taxon>
        <taxon>Lysobacterales</taxon>
        <taxon>Lysobacteraceae</taxon>
        <taxon>Xylella</taxon>
    </lineage>
</organism>
<dbReference type="KEGG" id="xfh:XFHB_13635"/>
<dbReference type="Proteomes" id="UP000196980">
    <property type="component" value="Chromosome"/>
</dbReference>
<dbReference type="Pfam" id="PF10881">
    <property type="entry name" value="DUF2726"/>
    <property type="match status" value="1"/>
</dbReference>
<feature type="transmembrane region" description="Helical" evidence="1">
    <location>
        <begin position="6"/>
        <end position="24"/>
    </location>
</feature>
<gene>
    <name evidence="3" type="ORF">XFHB_13635</name>
</gene>
<proteinExistence type="predicted"/>
<accession>A0ABD7BYR6</accession>
<evidence type="ECO:0000256" key="1">
    <source>
        <dbReference type="SAM" id="Phobius"/>
    </source>
</evidence>